<name>A0A5B7F3K2_PORTR</name>
<feature type="compositionally biased region" description="Polar residues" evidence="1">
    <location>
        <begin position="57"/>
        <end position="66"/>
    </location>
</feature>
<feature type="region of interest" description="Disordered" evidence="1">
    <location>
        <begin position="57"/>
        <end position="77"/>
    </location>
</feature>
<proteinExistence type="predicted"/>
<keyword evidence="3" id="KW-1185">Reference proteome</keyword>
<sequence>MGMQKGSEIWKNYTPWHKKKHSENTSHPIRLRKNDFRKDYKRIPMVWKNLRKEYRPNPTTTATYSLSGVPHLPTNER</sequence>
<reference evidence="2 3" key="1">
    <citation type="submission" date="2019-05" db="EMBL/GenBank/DDBJ databases">
        <title>Another draft genome of Portunus trituberculatus and its Hox gene families provides insights of decapod evolution.</title>
        <authorList>
            <person name="Jeong J.-H."/>
            <person name="Song I."/>
            <person name="Kim S."/>
            <person name="Choi T."/>
            <person name="Kim D."/>
            <person name="Ryu S."/>
            <person name="Kim W."/>
        </authorList>
    </citation>
    <scope>NUCLEOTIDE SEQUENCE [LARGE SCALE GENOMIC DNA]</scope>
    <source>
        <tissue evidence="2">Muscle</tissue>
    </source>
</reference>
<comment type="caution">
    <text evidence="2">The sequence shown here is derived from an EMBL/GenBank/DDBJ whole genome shotgun (WGS) entry which is preliminary data.</text>
</comment>
<dbReference type="AlphaFoldDB" id="A0A5B7F3K2"/>
<accession>A0A5B7F3K2</accession>
<organism evidence="2 3">
    <name type="scientific">Portunus trituberculatus</name>
    <name type="common">Swimming crab</name>
    <name type="synonym">Neptunus trituberculatus</name>
    <dbReference type="NCBI Taxonomy" id="210409"/>
    <lineage>
        <taxon>Eukaryota</taxon>
        <taxon>Metazoa</taxon>
        <taxon>Ecdysozoa</taxon>
        <taxon>Arthropoda</taxon>
        <taxon>Crustacea</taxon>
        <taxon>Multicrustacea</taxon>
        <taxon>Malacostraca</taxon>
        <taxon>Eumalacostraca</taxon>
        <taxon>Eucarida</taxon>
        <taxon>Decapoda</taxon>
        <taxon>Pleocyemata</taxon>
        <taxon>Brachyura</taxon>
        <taxon>Eubrachyura</taxon>
        <taxon>Portunoidea</taxon>
        <taxon>Portunidae</taxon>
        <taxon>Portuninae</taxon>
        <taxon>Portunus</taxon>
    </lineage>
</organism>
<evidence type="ECO:0000256" key="1">
    <source>
        <dbReference type="SAM" id="MobiDB-lite"/>
    </source>
</evidence>
<gene>
    <name evidence="2" type="ORF">E2C01_033489</name>
</gene>
<protein>
    <submittedName>
        <fullName evidence="2">Uncharacterized protein</fullName>
    </submittedName>
</protein>
<evidence type="ECO:0000313" key="3">
    <source>
        <dbReference type="Proteomes" id="UP000324222"/>
    </source>
</evidence>
<dbReference type="Proteomes" id="UP000324222">
    <property type="component" value="Unassembled WGS sequence"/>
</dbReference>
<dbReference type="EMBL" id="VSRR010004525">
    <property type="protein sequence ID" value="MPC39936.1"/>
    <property type="molecule type" value="Genomic_DNA"/>
</dbReference>
<evidence type="ECO:0000313" key="2">
    <source>
        <dbReference type="EMBL" id="MPC39936.1"/>
    </source>
</evidence>